<accession>A0A397IIZ4</accession>
<keyword evidence="2" id="KW-0812">Transmembrane</keyword>
<proteinExistence type="predicted"/>
<evidence type="ECO:0000313" key="3">
    <source>
        <dbReference type="EMBL" id="RHZ75989.1"/>
    </source>
</evidence>
<evidence type="ECO:0000313" key="4">
    <source>
        <dbReference type="Proteomes" id="UP000266861"/>
    </source>
</evidence>
<feature type="transmembrane region" description="Helical" evidence="2">
    <location>
        <begin position="78"/>
        <end position="98"/>
    </location>
</feature>
<reference evidence="3 4" key="1">
    <citation type="submission" date="2018-08" db="EMBL/GenBank/DDBJ databases">
        <title>Genome and evolution of the arbuscular mycorrhizal fungus Diversispora epigaea (formerly Glomus versiforme) and its bacterial endosymbionts.</title>
        <authorList>
            <person name="Sun X."/>
            <person name="Fei Z."/>
            <person name="Harrison M."/>
        </authorList>
    </citation>
    <scope>NUCLEOTIDE SEQUENCE [LARGE SCALE GENOMIC DNA]</scope>
    <source>
        <strain evidence="3 4">IT104</strain>
    </source>
</reference>
<evidence type="ECO:0000256" key="2">
    <source>
        <dbReference type="SAM" id="Phobius"/>
    </source>
</evidence>
<sequence length="116" mass="13298">MYRLYFVDLAKKQNFQPGSDLPVLMMDDLGIVNNTSIKTHKALGTTLKKRDPGTNSKTSKKSYISERNDGFENNICGVYILIQLSSLTASALYFRVSFEKRKKQNQRKQESKKTLE</sequence>
<protein>
    <submittedName>
        <fullName evidence="3">Uncharacterized protein</fullName>
    </submittedName>
</protein>
<feature type="region of interest" description="Disordered" evidence="1">
    <location>
        <begin position="43"/>
        <end position="62"/>
    </location>
</feature>
<name>A0A397IIZ4_9GLOM</name>
<keyword evidence="4" id="KW-1185">Reference proteome</keyword>
<comment type="caution">
    <text evidence="3">The sequence shown here is derived from an EMBL/GenBank/DDBJ whole genome shotgun (WGS) entry which is preliminary data.</text>
</comment>
<dbReference type="AlphaFoldDB" id="A0A397IIZ4"/>
<dbReference type="Proteomes" id="UP000266861">
    <property type="component" value="Unassembled WGS sequence"/>
</dbReference>
<keyword evidence="2" id="KW-1133">Transmembrane helix</keyword>
<keyword evidence="2" id="KW-0472">Membrane</keyword>
<evidence type="ECO:0000256" key="1">
    <source>
        <dbReference type="SAM" id="MobiDB-lite"/>
    </source>
</evidence>
<organism evidence="3 4">
    <name type="scientific">Diversispora epigaea</name>
    <dbReference type="NCBI Taxonomy" id="1348612"/>
    <lineage>
        <taxon>Eukaryota</taxon>
        <taxon>Fungi</taxon>
        <taxon>Fungi incertae sedis</taxon>
        <taxon>Mucoromycota</taxon>
        <taxon>Glomeromycotina</taxon>
        <taxon>Glomeromycetes</taxon>
        <taxon>Diversisporales</taxon>
        <taxon>Diversisporaceae</taxon>
        <taxon>Diversispora</taxon>
    </lineage>
</organism>
<gene>
    <name evidence="3" type="ORF">Glove_208g133</name>
</gene>
<dbReference type="EMBL" id="PQFF01000195">
    <property type="protein sequence ID" value="RHZ75989.1"/>
    <property type="molecule type" value="Genomic_DNA"/>
</dbReference>